<proteinExistence type="predicted"/>
<dbReference type="Proteomes" id="UP000295706">
    <property type="component" value="Unassembled WGS sequence"/>
</dbReference>
<feature type="transmembrane region" description="Helical" evidence="1">
    <location>
        <begin position="279"/>
        <end position="299"/>
    </location>
</feature>
<dbReference type="AlphaFoldDB" id="A0A4R4KBY1"/>
<dbReference type="OrthoDB" id="660047at2"/>
<dbReference type="RefSeq" id="WP_132117285.1">
    <property type="nucleotide sequence ID" value="NZ_SMJU01000006.1"/>
</dbReference>
<gene>
    <name evidence="2" type="ORF">EZE20_10445</name>
</gene>
<dbReference type="EMBL" id="SMJU01000006">
    <property type="protein sequence ID" value="TDB65123.1"/>
    <property type="molecule type" value="Genomic_DNA"/>
</dbReference>
<feature type="transmembrane region" description="Helical" evidence="1">
    <location>
        <begin position="48"/>
        <end position="75"/>
    </location>
</feature>
<keyword evidence="1" id="KW-1133">Transmembrane helix</keyword>
<keyword evidence="3" id="KW-1185">Reference proteome</keyword>
<feature type="transmembrane region" description="Helical" evidence="1">
    <location>
        <begin position="158"/>
        <end position="176"/>
    </location>
</feature>
<evidence type="ECO:0000256" key="1">
    <source>
        <dbReference type="SAM" id="Phobius"/>
    </source>
</evidence>
<feature type="transmembrane region" description="Helical" evidence="1">
    <location>
        <begin position="305"/>
        <end position="324"/>
    </location>
</feature>
<protein>
    <recommendedName>
        <fullName evidence="4">DUF2157 domain-containing protein</fullName>
    </recommendedName>
</protein>
<feature type="transmembrane region" description="Helical" evidence="1">
    <location>
        <begin position="110"/>
        <end position="129"/>
    </location>
</feature>
<feature type="transmembrane region" description="Helical" evidence="1">
    <location>
        <begin position="214"/>
        <end position="234"/>
    </location>
</feature>
<evidence type="ECO:0008006" key="4">
    <source>
        <dbReference type="Google" id="ProtNLM"/>
    </source>
</evidence>
<sequence>MKAYNEQLLKNESIHRQVKDWSAKKLISEENAQTIRAAYPELPYRPHWFVWVGLFFFTWICISAGLLFLAPFISIPSAERFLPPIYGVVLYFTLNHLIKTRKLHFSGIDNVLQYACIGFFAPLLFDFIVPNFDQPWAIALLFLPLLLFFTYRYGEPLIALGTLLTILFIVASLAVESPLGKALLPFILMAIALLVAWALAKFRAQPKSFYWETALWVVQIAALSIVYLTGNYAVVREGNALLNDLPDPSPEIPYAGLFWLFTFLIPLVYLGIGIRKKQLMYLIISIFFAVGSILTWVQYHPVISGPWLSVLLGGVGMGLAFFLIKYLKTERNGFISTPEPISETALFVGNIVATQLSSTVSDTQPDLRFGEGDFGGGGGEGSY</sequence>
<name>A0A4R4KBY1_9BACT</name>
<feature type="transmembrane region" description="Helical" evidence="1">
    <location>
        <begin position="182"/>
        <end position="202"/>
    </location>
</feature>
<comment type="caution">
    <text evidence="2">The sequence shown here is derived from an EMBL/GenBank/DDBJ whole genome shotgun (WGS) entry which is preliminary data.</text>
</comment>
<accession>A0A4R4KBY1</accession>
<evidence type="ECO:0000313" key="3">
    <source>
        <dbReference type="Proteomes" id="UP000295706"/>
    </source>
</evidence>
<keyword evidence="1" id="KW-0812">Transmembrane</keyword>
<feature type="transmembrane region" description="Helical" evidence="1">
    <location>
        <begin position="135"/>
        <end position="151"/>
    </location>
</feature>
<feature type="transmembrane region" description="Helical" evidence="1">
    <location>
        <begin position="81"/>
        <end position="98"/>
    </location>
</feature>
<evidence type="ECO:0000313" key="2">
    <source>
        <dbReference type="EMBL" id="TDB65123.1"/>
    </source>
</evidence>
<organism evidence="2 3">
    <name type="scientific">Arundinibacter roseus</name>
    <dbReference type="NCBI Taxonomy" id="2070510"/>
    <lineage>
        <taxon>Bacteria</taxon>
        <taxon>Pseudomonadati</taxon>
        <taxon>Bacteroidota</taxon>
        <taxon>Cytophagia</taxon>
        <taxon>Cytophagales</taxon>
        <taxon>Spirosomataceae</taxon>
        <taxon>Arundinibacter</taxon>
    </lineage>
</organism>
<keyword evidence="1" id="KW-0472">Membrane</keyword>
<reference evidence="2 3" key="1">
    <citation type="submission" date="2019-02" db="EMBL/GenBank/DDBJ databases">
        <title>Arundinibacter roseus gen. nov., sp. nov., a new member of the family Cytophagaceae.</title>
        <authorList>
            <person name="Szuroczki S."/>
            <person name="Khayer B."/>
            <person name="Sproer C."/>
            <person name="Toumi M."/>
            <person name="Szabo A."/>
            <person name="Felfoldi T."/>
            <person name="Schumann P."/>
            <person name="Toth E."/>
        </authorList>
    </citation>
    <scope>NUCLEOTIDE SEQUENCE [LARGE SCALE GENOMIC DNA]</scope>
    <source>
        <strain evidence="2 3">DMA-k-7a</strain>
    </source>
</reference>
<feature type="transmembrane region" description="Helical" evidence="1">
    <location>
        <begin position="254"/>
        <end position="272"/>
    </location>
</feature>